<evidence type="ECO:0000259" key="2">
    <source>
        <dbReference type="Pfam" id="PF04892"/>
    </source>
</evidence>
<dbReference type="InterPro" id="IPR006976">
    <property type="entry name" value="VanZ-like"/>
</dbReference>
<proteinExistence type="predicted"/>
<feature type="domain" description="VanZ-like" evidence="2">
    <location>
        <begin position="25"/>
        <end position="109"/>
    </location>
</feature>
<sequence length="142" mass="16644">MIIIWLQSSHFDPESIYTLSSEVNKGILYIFGVGFELFHLFQFGILYFLLVVAYLSFGKLNNKIETILLIVSLTYGMIDEMHQMFVPFRSFSFTDLFKDSIGVFVAAYFIHKSYFRDKDSRLGMFLSEIERISKKNTENIPY</sequence>
<keyword evidence="1" id="KW-0472">Membrane</keyword>
<dbReference type="Pfam" id="PF04892">
    <property type="entry name" value="VanZ"/>
    <property type="match status" value="1"/>
</dbReference>
<dbReference type="Proteomes" id="UP001357223">
    <property type="component" value="Chromosome"/>
</dbReference>
<keyword evidence="1" id="KW-0812">Transmembrane</keyword>
<keyword evidence="1" id="KW-1133">Transmembrane helix</keyword>
<name>A0ABZ2CL03_9BACI</name>
<keyword evidence="4" id="KW-1185">Reference proteome</keyword>
<evidence type="ECO:0000256" key="1">
    <source>
        <dbReference type="SAM" id="Phobius"/>
    </source>
</evidence>
<dbReference type="NCBIfam" id="NF037970">
    <property type="entry name" value="vanZ_1"/>
    <property type="match status" value="1"/>
</dbReference>
<evidence type="ECO:0000313" key="3">
    <source>
        <dbReference type="EMBL" id="WVX84494.1"/>
    </source>
</evidence>
<dbReference type="EMBL" id="CP137640">
    <property type="protein sequence ID" value="WVX84494.1"/>
    <property type="molecule type" value="Genomic_DNA"/>
</dbReference>
<feature type="transmembrane region" description="Helical" evidence="1">
    <location>
        <begin position="27"/>
        <end position="55"/>
    </location>
</feature>
<accession>A0ABZ2CL03</accession>
<protein>
    <submittedName>
        <fullName evidence="3">VanZ family protein</fullName>
    </submittedName>
</protein>
<organism evidence="3 4">
    <name type="scientific">Niallia oryzisoli</name>
    <dbReference type="NCBI Taxonomy" id="1737571"/>
    <lineage>
        <taxon>Bacteria</taxon>
        <taxon>Bacillati</taxon>
        <taxon>Bacillota</taxon>
        <taxon>Bacilli</taxon>
        <taxon>Bacillales</taxon>
        <taxon>Bacillaceae</taxon>
        <taxon>Niallia</taxon>
    </lineage>
</organism>
<dbReference type="RefSeq" id="WP_338453368.1">
    <property type="nucleotide sequence ID" value="NZ_CP137640.1"/>
</dbReference>
<evidence type="ECO:0000313" key="4">
    <source>
        <dbReference type="Proteomes" id="UP001357223"/>
    </source>
</evidence>
<gene>
    <name evidence="3" type="ORF">R4Z09_27360</name>
</gene>
<reference evidence="3 4" key="1">
    <citation type="submission" date="2023-10" db="EMBL/GenBank/DDBJ databases">
        <title>Niallia locisalis sp.nov. isolated from a salt pond sample.</title>
        <authorList>
            <person name="Li X.-J."/>
            <person name="Dong L."/>
        </authorList>
    </citation>
    <scope>NUCLEOTIDE SEQUENCE [LARGE SCALE GENOMIC DNA]</scope>
    <source>
        <strain evidence="3 4">DSM 29761</strain>
    </source>
</reference>